<dbReference type="Pfam" id="PF05233">
    <property type="entry name" value="PHB_acc"/>
    <property type="match status" value="2"/>
</dbReference>
<evidence type="ECO:0000259" key="1">
    <source>
        <dbReference type="Pfam" id="PF05233"/>
    </source>
</evidence>
<dbReference type="InterPro" id="IPR007897">
    <property type="entry name" value="PHB_accumulat"/>
</dbReference>
<dbReference type="GO" id="GO:0006355">
    <property type="term" value="P:regulation of DNA-templated transcription"/>
    <property type="evidence" value="ECO:0007669"/>
    <property type="project" value="InterPro"/>
</dbReference>
<protein>
    <submittedName>
        <fullName evidence="3">Polyhydroxyalkanoate synthesis repressor PhaR</fullName>
    </submittedName>
</protein>
<dbReference type="InterPro" id="IPR010134">
    <property type="entry name" value="PHA_reg_PhaR"/>
</dbReference>
<feature type="domain" description="PHB accumulation regulatory" evidence="1">
    <location>
        <begin position="159"/>
        <end position="198"/>
    </location>
</feature>
<dbReference type="EMBL" id="VYSB01000013">
    <property type="protein sequence ID" value="MYZ52944.1"/>
    <property type="molecule type" value="Genomic_DNA"/>
</dbReference>
<accession>A0A7C9NX42</accession>
<feature type="domain" description="PHB accumulation regulatory" evidence="1">
    <location>
        <begin position="204"/>
        <end position="243"/>
    </location>
</feature>
<organism evidence="3 4">
    <name type="scientific">Malikia spinosa</name>
    <dbReference type="NCBI Taxonomy" id="86180"/>
    <lineage>
        <taxon>Bacteria</taxon>
        <taxon>Pseudomonadati</taxon>
        <taxon>Pseudomonadota</taxon>
        <taxon>Betaproteobacteria</taxon>
        <taxon>Burkholderiales</taxon>
        <taxon>Comamonadaceae</taxon>
        <taxon>Malikia</taxon>
    </lineage>
</organism>
<evidence type="ECO:0000313" key="4">
    <source>
        <dbReference type="Proteomes" id="UP000481947"/>
    </source>
</evidence>
<gene>
    <name evidence="3" type="primary">phaR</name>
    <name evidence="3" type="ORF">F5985_12565</name>
</gene>
<dbReference type="Pfam" id="PF07879">
    <property type="entry name" value="PHB_acc_N"/>
    <property type="match status" value="1"/>
</dbReference>
<reference evidence="3 4" key="1">
    <citation type="submission" date="2019-09" db="EMBL/GenBank/DDBJ databases">
        <title>Identification of Malikia spinosa a prominent benzene-, toluene-, and ethylbenzene-degrading bacterium: enrichment, isolation and whole genome sequencing.</title>
        <authorList>
            <person name="Tancsics A."/>
            <person name="Revesz F."/>
            <person name="Kriszt B."/>
        </authorList>
    </citation>
    <scope>NUCLEOTIDE SEQUENCE [LARGE SCALE GENOMIC DNA]</scope>
    <source>
        <strain evidence="3 4">AB6</strain>
    </source>
</reference>
<dbReference type="AlphaFoldDB" id="A0A7C9NX42"/>
<evidence type="ECO:0000259" key="2">
    <source>
        <dbReference type="Pfam" id="PF07879"/>
    </source>
</evidence>
<feature type="domain" description="PHA accumulation regulator DNA-binding N-terminal" evidence="2">
    <location>
        <begin position="95"/>
        <end position="154"/>
    </location>
</feature>
<proteinExistence type="predicted"/>
<dbReference type="Proteomes" id="UP000481947">
    <property type="component" value="Unassembled WGS sequence"/>
</dbReference>
<name>A0A7C9NX42_9BURK</name>
<dbReference type="NCBIfam" id="TIGR01848">
    <property type="entry name" value="PHA_reg_PhaR"/>
    <property type="match status" value="1"/>
</dbReference>
<evidence type="ECO:0000313" key="3">
    <source>
        <dbReference type="EMBL" id="MYZ52944.1"/>
    </source>
</evidence>
<dbReference type="InterPro" id="IPR012909">
    <property type="entry name" value="PHA_DNA-bd_N"/>
</dbReference>
<comment type="caution">
    <text evidence="3">The sequence shown here is derived from an EMBL/GenBank/DDBJ whole genome shotgun (WGS) entry which is preliminary data.</text>
</comment>
<sequence>MPGIGFKPALSRQWALGSSPWSAHGSAARRGCRWRSGAGFFAAGAANRSEIIVFVLKIKLYPRVGAGRKAHGAGVSAVQNEPDGQASECVEELRVIKKYPNRRLYDTTTSSYITLADVRALVLQGVHFSVRDAKTGADLTRSILLQIILEEETGGVPFFSERMLADIIRFYGHSMQGFMGSYLEQSVEAFADLQRQMADQAKGLTPEMWSQFLGVQSPLIPGVALGGYLEQSQKALNQLQQQMLEAFGVKR</sequence>